<dbReference type="InterPro" id="IPR025948">
    <property type="entry name" value="HTH-like_dom"/>
</dbReference>
<evidence type="ECO:0000256" key="1">
    <source>
        <dbReference type="ARBA" id="ARBA00002286"/>
    </source>
</evidence>
<dbReference type="PROSITE" id="PS50994">
    <property type="entry name" value="INTEGRASE"/>
    <property type="match status" value="1"/>
</dbReference>
<reference evidence="4 5" key="1">
    <citation type="journal article" date="1979" name="Int. J. Syst. Evol. Microbiol.">
        <title>Bacillus globisporus subsp. marinus subsp. nov.</title>
        <authorList>
            <person name="Liu H."/>
        </authorList>
    </citation>
    <scope>NUCLEOTIDE SEQUENCE [LARGE SCALE GENOMIC DNA]</scope>
    <source>
        <strain evidence="4 5">DSM 1297</strain>
    </source>
</reference>
<organism evidence="4 5">
    <name type="scientific">Jeotgalibacillus marinus</name>
    <dbReference type="NCBI Taxonomy" id="86667"/>
    <lineage>
        <taxon>Bacteria</taxon>
        <taxon>Bacillati</taxon>
        <taxon>Bacillota</taxon>
        <taxon>Bacilli</taxon>
        <taxon>Bacillales</taxon>
        <taxon>Caryophanaceae</taxon>
        <taxon>Jeotgalibacillus</taxon>
    </lineage>
</organism>
<dbReference type="Proteomes" id="UP001556040">
    <property type="component" value="Unassembled WGS sequence"/>
</dbReference>
<dbReference type="RefSeq" id="WP_367780920.1">
    <property type="nucleotide sequence ID" value="NZ_JBFMIA010000061.1"/>
</dbReference>
<dbReference type="Pfam" id="PF13333">
    <property type="entry name" value="rve_2"/>
    <property type="match status" value="1"/>
</dbReference>
<comment type="function">
    <text evidence="1">Involved in the transposition of the insertion sequence.</text>
</comment>
<dbReference type="InterPro" id="IPR036397">
    <property type="entry name" value="RNaseH_sf"/>
</dbReference>
<dbReference type="SUPFAM" id="SSF46689">
    <property type="entry name" value="Homeodomain-like"/>
    <property type="match status" value="1"/>
</dbReference>
<dbReference type="InterPro" id="IPR012337">
    <property type="entry name" value="RNaseH-like_sf"/>
</dbReference>
<keyword evidence="2" id="KW-0175">Coiled coil</keyword>
<evidence type="ECO:0000313" key="4">
    <source>
        <dbReference type="EMBL" id="MEW9503438.1"/>
    </source>
</evidence>
<dbReference type="EMBL" id="JBFMIA010000061">
    <property type="protein sequence ID" value="MEW9503438.1"/>
    <property type="molecule type" value="Genomic_DNA"/>
</dbReference>
<dbReference type="Pfam" id="PF00665">
    <property type="entry name" value="rve"/>
    <property type="match status" value="1"/>
</dbReference>
<evidence type="ECO:0000313" key="5">
    <source>
        <dbReference type="Proteomes" id="UP001556040"/>
    </source>
</evidence>
<proteinExistence type="predicted"/>
<dbReference type="InterPro" id="IPR036388">
    <property type="entry name" value="WH-like_DNA-bd_sf"/>
</dbReference>
<dbReference type="InterPro" id="IPR050900">
    <property type="entry name" value="Transposase_IS3/IS150/IS904"/>
</dbReference>
<feature type="coiled-coil region" evidence="2">
    <location>
        <begin position="129"/>
        <end position="156"/>
    </location>
</feature>
<gene>
    <name evidence="4" type="ORF">AB1471_16875</name>
</gene>
<name>A0ABV3Q9L4_9BACL</name>
<dbReference type="Gene3D" id="3.30.420.10">
    <property type="entry name" value="Ribonuclease H-like superfamily/Ribonuclease H"/>
    <property type="match status" value="1"/>
</dbReference>
<dbReference type="Pfam" id="PF01527">
    <property type="entry name" value="HTH_Tnp_1"/>
    <property type="match status" value="1"/>
</dbReference>
<dbReference type="SUPFAM" id="SSF53098">
    <property type="entry name" value="Ribonuclease H-like"/>
    <property type="match status" value="1"/>
</dbReference>
<evidence type="ECO:0000256" key="2">
    <source>
        <dbReference type="SAM" id="Coils"/>
    </source>
</evidence>
<sequence>MTKFTSKEIVKAVKCYLKGNKGFQTIAQKMGVHKSTLQFWVRKYQYHGKDAFSTCYTNYSVQYKLDVLNYMNKNGTSIFETAARFNMPSKATLWQWQHLLKTQGLDALKPKKKGRLSMKNENRKTSKKHVSADGSIEALQNELERLRMENAYFKKVECLSSKQGNITKQDKAQVVYELRHEFPVKALVQMAGIPRSTYYYWVKNLDRPDADVELKVLIQRIYDEHEGRYGYRRIRDELTNRGHQVNHKKVQRIMKELGIKCLVRMKKYRSYKGTVGRIAPNILERDFQAEKPNEKWVTDITEFKLFGEKLYLSPMLDLFNGEIITYTIGSRPTYPLVSTMLEQSFERLTDEDTLLIHSDQGWHYQMKQYRHALKERGIMQSMSRKGNCYDNAVIENFFGIMKSEFLYLKEFKSVKHFKLELTKYIEYYNHKRIKAKLKGMSPAQYRTHTQQVA</sequence>
<evidence type="ECO:0000259" key="3">
    <source>
        <dbReference type="PROSITE" id="PS50994"/>
    </source>
</evidence>
<dbReference type="PANTHER" id="PTHR46889">
    <property type="entry name" value="TRANSPOSASE INSF FOR INSERTION SEQUENCE IS3B-RELATED"/>
    <property type="match status" value="1"/>
</dbReference>
<dbReference type="InterPro" id="IPR010921">
    <property type="entry name" value="Trp_repressor/repl_initiator"/>
</dbReference>
<dbReference type="Pfam" id="PF13276">
    <property type="entry name" value="HTH_21"/>
    <property type="match status" value="1"/>
</dbReference>
<dbReference type="Gene3D" id="1.10.10.10">
    <property type="entry name" value="Winged helix-like DNA-binding domain superfamily/Winged helix DNA-binding domain"/>
    <property type="match status" value="1"/>
</dbReference>
<dbReference type="InterPro" id="IPR009057">
    <property type="entry name" value="Homeodomain-like_sf"/>
</dbReference>
<dbReference type="SUPFAM" id="SSF48295">
    <property type="entry name" value="TrpR-like"/>
    <property type="match status" value="1"/>
</dbReference>
<comment type="caution">
    <text evidence="4">The sequence shown here is derived from an EMBL/GenBank/DDBJ whole genome shotgun (WGS) entry which is preliminary data.</text>
</comment>
<dbReference type="Pfam" id="PF13518">
    <property type="entry name" value="HTH_28"/>
    <property type="match status" value="1"/>
</dbReference>
<accession>A0ABV3Q9L4</accession>
<dbReference type="InterPro" id="IPR055247">
    <property type="entry name" value="InsJ-like_HTH"/>
</dbReference>
<feature type="domain" description="Integrase catalytic" evidence="3">
    <location>
        <begin position="288"/>
        <end position="450"/>
    </location>
</feature>
<dbReference type="NCBIfam" id="NF033516">
    <property type="entry name" value="transpos_IS3"/>
    <property type="match status" value="1"/>
</dbReference>
<dbReference type="InterPro" id="IPR002514">
    <property type="entry name" value="Transposase_8"/>
</dbReference>
<keyword evidence="5" id="KW-1185">Reference proteome</keyword>
<dbReference type="InterPro" id="IPR001584">
    <property type="entry name" value="Integrase_cat-core"/>
</dbReference>
<protein>
    <submittedName>
        <fullName evidence="4">IS3 family transposase</fullName>
    </submittedName>
</protein>
<dbReference type="PANTHER" id="PTHR46889:SF5">
    <property type="entry name" value="INTEGRASE PROTEIN"/>
    <property type="match status" value="1"/>
</dbReference>
<dbReference type="InterPro" id="IPR048020">
    <property type="entry name" value="Transpos_IS3"/>
</dbReference>